<feature type="transmembrane region" description="Helical" evidence="6">
    <location>
        <begin position="301"/>
        <end position="318"/>
    </location>
</feature>
<dbReference type="PANTHER" id="PTHR43791:SF46">
    <property type="entry name" value="MAJOR FACILITATOR SUPERFAMILY (MFS) PROFILE DOMAIN-CONTAINING PROTEIN-RELATED"/>
    <property type="match status" value="1"/>
</dbReference>
<dbReference type="Pfam" id="PF07690">
    <property type="entry name" value="MFS_1"/>
    <property type="match status" value="1"/>
</dbReference>
<evidence type="ECO:0000256" key="6">
    <source>
        <dbReference type="SAM" id="Phobius"/>
    </source>
</evidence>
<reference evidence="8 9" key="1">
    <citation type="submission" date="2024-09" db="EMBL/GenBank/DDBJ databases">
        <title>Rethinking Asexuality: The Enigmatic Case of Functional Sexual Genes in Lepraria (Stereocaulaceae).</title>
        <authorList>
            <person name="Doellman M."/>
            <person name="Sun Y."/>
            <person name="Barcenas-Pena A."/>
            <person name="Lumbsch H.T."/>
            <person name="Grewe F."/>
        </authorList>
    </citation>
    <scope>NUCLEOTIDE SEQUENCE [LARGE SCALE GENOMIC DNA]</scope>
    <source>
        <strain evidence="8 9">Mercado 3170</strain>
    </source>
</reference>
<keyword evidence="5 6" id="KW-0472">Membrane</keyword>
<comment type="caution">
    <text evidence="8">The sequence shown here is derived from an EMBL/GenBank/DDBJ whole genome shotgun (WGS) entry which is preliminary data.</text>
</comment>
<dbReference type="Gene3D" id="1.20.1250.20">
    <property type="entry name" value="MFS general substrate transporter like domains"/>
    <property type="match status" value="2"/>
</dbReference>
<protein>
    <recommendedName>
        <fullName evidence="7">Major facilitator superfamily (MFS) profile domain-containing protein</fullName>
    </recommendedName>
</protein>
<accession>A0ABR4A4R2</accession>
<feature type="domain" description="Major facilitator superfamily (MFS) profile" evidence="7">
    <location>
        <begin position="33"/>
        <end position="444"/>
    </location>
</feature>
<feature type="transmembrane region" description="Helical" evidence="6">
    <location>
        <begin position="388"/>
        <end position="407"/>
    </location>
</feature>
<keyword evidence="2" id="KW-0813">Transport</keyword>
<feature type="transmembrane region" description="Helical" evidence="6">
    <location>
        <begin position="129"/>
        <end position="147"/>
    </location>
</feature>
<feature type="transmembrane region" description="Helical" evidence="6">
    <location>
        <begin position="159"/>
        <end position="180"/>
    </location>
</feature>
<keyword evidence="9" id="KW-1185">Reference proteome</keyword>
<evidence type="ECO:0000256" key="3">
    <source>
        <dbReference type="ARBA" id="ARBA00022692"/>
    </source>
</evidence>
<feature type="transmembrane region" description="Helical" evidence="6">
    <location>
        <begin position="413"/>
        <end position="438"/>
    </location>
</feature>
<dbReference type="InterPro" id="IPR020846">
    <property type="entry name" value="MFS_dom"/>
</dbReference>
<comment type="subcellular location">
    <subcellularLocation>
        <location evidence="1">Membrane</location>
        <topology evidence="1">Multi-pass membrane protein</topology>
    </subcellularLocation>
</comment>
<dbReference type="PANTHER" id="PTHR43791">
    <property type="entry name" value="PERMEASE-RELATED"/>
    <property type="match status" value="1"/>
</dbReference>
<dbReference type="InterPro" id="IPR011701">
    <property type="entry name" value="MFS"/>
</dbReference>
<dbReference type="SUPFAM" id="SSF103473">
    <property type="entry name" value="MFS general substrate transporter"/>
    <property type="match status" value="1"/>
</dbReference>
<feature type="transmembrane region" description="Helical" evidence="6">
    <location>
        <begin position="99"/>
        <end position="117"/>
    </location>
</feature>
<evidence type="ECO:0000313" key="8">
    <source>
        <dbReference type="EMBL" id="KAL2040820.1"/>
    </source>
</evidence>
<evidence type="ECO:0000256" key="1">
    <source>
        <dbReference type="ARBA" id="ARBA00004141"/>
    </source>
</evidence>
<evidence type="ECO:0000313" key="9">
    <source>
        <dbReference type="Proteomes" id="UP001590950"/>
    </source>
</evidence>
<sequence length="461" mass="50669">MEGFTDSLRASTAVQCSPSVNEKNLMRKIDLRVIPILMLILVASFLDRVNIGNALVFKLPKDLHLVGNQSNIALAIFFVPYILFEIPSNIFLKRLKPHVWLSGNVLAFGIISVGQGFVQNYSGLLATRFFLGLAEAGIIPGSVYIISSWYKREEAQTRFAFFFSSVTVANMFGGLLASAIGKMDGIRGYHAWRWVFILEGLATVVIGIIAFAFMPDFPEGVSWLTEEERSFVIARAGTDKHPDEPVTFRYVLKFVAEPKAIAAGLMYLGAAIVPTYTISYFAPTIVKTLGYSAVETQLHTVPPFAAALTLLLIVAYLSDRVELRSPFIVFAVALTIIGLAMLMTIHHHFPAQYAALFLFAMGVNTTGPLLTCWYVMNLRGHMERSVGPAWAISFGNCGGIIATFTFLATDAPYYHMGSSLCMGMVALGSVAAAVYGLLLWKDNKRARMVAEDKQGLLCYSF</sequence>
<evidence type="ECO:0000259" key="7">
    <source>
        <dbReference type="PROSITE" id="PS50850"/>
    </source>
</evidence>
<evidence type="ECO:0000256" key="2">
    <source>
        <dbReference type="ARBA" id="ARBA00022448"/>
    </source>
</evidence>
<feature type="transmembrane region" description="Helical" evidence="6">
    <location>
        <begin position="192"/>
        <end position="214"/>
    </location>
</feature>
<keyword evidence="3 6" id="KW-0812">Transmembrane</keyword>
<evidence type="ECO:0000256" key="5">
    <source>
        <dbReference type="ARBA" id="ARBA00023136"/>
    </source>
</evidence>
<evidence type="ECO:0000256" key="4">
    <source>
        <dbReference type="ARBA" id="ARBA00022989"/>
    </source>
</evidence>
<feature type="transmembrane region" description="Helical" evidence="6">
    <location>
        <begin position="33"/>
        <end position="51"/>
    </location>
</feature>
<feature type="transmembrane region" description="Helical" evidence="6">
    <location>
        <begin position="71"/>
        <end position="92"/>
    </location>
</feature>
<dbReference type="EMBL" id="JBEFKJ010000019">
    <property type="protein sequence ID" value="KAL2040820.1"/>
    <property type="molecule type" value="Genomic_DNA"/>
</dbReference>
<name>A0ABR4A4R2_9LECA</name>
<dbReference type="Proteomes" id="UP001590950">
    <property type="component" value="Unassembled WGS sequence"/>
</dbReference>
<feature type="transmembrane region" description="Helical" evidence="6">
    <location>
        <begin position="353"/>
        <end position="376"/>
    </location>
</feature>
<dbReference type="PROSITE" id="PS50850">
    <property type="entry name" value="MFS"/>
    <property type="match status" value="1"/>
</dbReference>
<feature type="transmembrane region" description="Helical" evidence="6">
    <location>
        <begin position="260"/>
        <end position="281"/>
    </location>
</feature>
<organism evidence="8 9">
    <name type="scientific">Stereocaulon virgatum</name>
    <dbReference type="NCBI Taxonomy" id="373712"/>
    <lineage>
        <taxon>Eukaryota</taxon>
        <taxon>Fungi</taxon>
        <taxon>Dikarya</taxon>
        <taxon>Ascomycota</taxon>
        <taxon>Pezizomycotina</taxon>
        <taxon>Lecanoromycetes</taxon>
        <taxon>OSLEUM clade</taxon>
        <taxon>Lecanoromycetidae</taxon>
        <taxon>Lecanorales</taxon>
        <taxon>Lecanorineae</taxon>
        <taxon>Stereocaulaceae</taxon>
        <taxon>Stereocaulon</taxon>
    </lineage>
</organism>
<keyword evidence="4 6" id="KW-1133">Transmembrane helix</keyword>
<feature type="transmembrane region" description="Helical" evidence="6">
    <location>
        <begin position="327"/>
        <end position="347"/>
    </location>
</feature>
<proteinExistence type="predicted"/>
<gene>
    <name evidence="8" type="ORF">N7G274_006278</name>
</gene>
<dbReference type="InterPro" id="IPR036259">
    <property type="entry name" value="MFS_trans_sf"/>
</dbReference>